<reference evidence="8 9" key="1">
    <citation type="journal article" date="2012" name="Genome Biol.">
        <title>Genome and low-iron response of an oceanic diatom adapted to chronic iron limitation.</title>
        <authorList>
            <person name="Lommer M."/>
            <person name="Specht M."/>
            <person name="Roy A.S."/>
            <person name="Kraemer L."/>
            <person name="Andreson R."/>
            <person name="Gutowska M.A."/>
            <person name="Wolf J."/>
            <person name="Bergner S.V."/>
            <person name="Schilhabel M.B."/>
            <person name="Klostermeier U.C."/>
            <person name="Beiko R.G."/>
            <person name="Rosenstiel P."/>
            <person name="Hippler M."/>
            <person name="Laroche J."/>
        </authorList>
    </citation>
    <scope>NUCLEOTIDE SEQUENCE [LARGE SCALE GENOMIC DNA]</scope>
    <source>
        <strain evidence="8 9">CCMP1005</strain>
    </source>
</reference>
<dbReference type="SUPFAM" id="SSF53335">
    <property type="entry name" value="S-adenosyl-L-methionine-dependent methyltransferases"/>
    <property type="match status" value="1"/>
</dbReference>
<dbReference type="FunFam" id="3.40.50.150:FF:000077">
    <property type="entry name" value="HemK methyltransferase family member 2"/>
    <property type="match status" value="1"/>
</dbReference>
<evidence type="ECO:0000259" key="7">
    <source>
        <dbReference type="Pfam" id="PF05175"/>
    </source>
</evidence>
<dbReference type="InterPro" id="IPR029063">
    <property type="entry name" value="SAM-dependent_MTases_sf"/>
</dbReference>
<evidence type="ECO:0000313" key="8">
    <source>
        <dbReference type="EMBL" id="EJK69218.1"/>
    </source>
</evidence>
<keyword evidence="4" id="KW-0808">Transferase</keyword>
<keyword evidence="3" id="KW-0489">Methyltransferase</keyword>
<dbReference type="Gene3D" id="3.40.50.150">
    <property type="entry name" value="Vaccinia Virus protein VP39"/>
    <property type="match status" value="1"/>
</dbReference>
<dbReference type="GO" id="GO:0035657">
    <property type="term" value="C:eRF1 methyltransferase complex"/>
    <property type="evidence" value="ECO:0007669"/>
    <property type="project" value="TreeGrafter"/>
</dbReference>
<dbReference type="eggNOG" id="KOG3191">
    <property type="taxonomic scope" value="Eukaryota"/>
</dbReference>
<dbReference type="PANTHER" id="PTHR45875">
    <property type="entry name" value="METHYLTRANSFERASE N6AMT1"/>
    <property type="match status" value="1"/>
</dbReference>
<organism evidence="8 9">
    <name type="scientific">Thalassiosira oceanica</name>
    <name type="common">Marine diatom</name>
    <dbReference type="NCBI Taxonomy" id="159749"/>
    <lineage>
        <taxon>Eukaryota</taxon>
        <taxon>Sar</taxon>
        <taxon>Stramenopiles</taxon>
        <taxon>Ochrophyta</taxon>
        <taxon>Bacillariophyta</taxon>
        <taxon>Coscinodiscophyceae</taxon>
        <taxon>Thalassiosirophycidae</taxon>
        <taxon>Thalassiosirales</taxon>
        <taxon>Thalassiosiraceae</taxon>
        <taxon>Thalassiosira</taxon>
    </lineage>
</organism>
<comment type="similarity">
    <text evidence="2">Belongs to the eukaryotic/archaeal PrmC-related family.</text>
</comment>
<keyword evidence="5" id="KW-0949">S-adenosyl-L-methionine</keyword>
<evidence type="ECO:0000256" key="1">
    <source>
        <dbReference type="ARBA" id="ARBA00004123"/>
    </source>
</evidence>
<comment type="subcellular location">
    <subcellularLocation>
        <location evidence="1">Nucleus</location>
    </subcellularLocation>
</comment>
<dbReference type="PROSITE" id="PS00092">
    <property type="entry name" value="N6_MTASE"/>
    <property type="match status" value="1"/>
</dbReference>
<evidence type="ECO:0000313" key="9">
    <source>
        <dbReference type="Proteomes" id="UP000266841"/>
    </source>
</evidence>
<evidence type="ECO:0000256" key="6">
    <source>
        <dbReference type="ARBA" id="ARBA00023242"/>
    </source>
</evidence>
<evidence type="ECO:0000256" key="3">
    <source>
        <dbReference type="ARBA" id="ARBA00022603"/>
    </source>
</evidence>
<protein>
    <recommendedName>
        <fullName evidence="7">Methyltransferase small domain-containing protein</fullName>
    </recommendedName>
</protein>
<evidence type="ECO:0000256" key="2">
    <source>
        <dbReference type="ARBA" id="ARBA00006149"/>
    </source>
</evidence>
<dbReference type="GO" id="GO:0003676">
    <property type="term" value="F:nucleic acid binding"/>
    <property type="evidence" value="ECO:0007669"/>
    <property type="project" value="InterPro"/>
</dbReference>
<dbReference type="InterPro" id="IPR002052">
    <property type="entry name" value="DNA_methylase_N6_adenine_CS"/>
</dbReference>
<dbReference type="InterPro" id="IPR052190">
    <property type="entry name" value="Euk-Arch_PrmC-MTase"/>
</dbReference>
<dbReference type="Pfam" id="PF05175">
    <property type="entry name" value="MTS"/>
    <property type="match status" value="1"/>
</dbReference>
<dbReference type="OMA" id="DVNRNAC"/>
<dbReference type="GO" id="GO:0005634">
    <property type="term" value="C:nucleus"/>
    <property type="evidence" value="ECO:0007669"/>
    <property type="project" value="UniProtKB-SubCell"/>
</dbReference>
<dbReference type="GO" id="GO:0008757">
    <property type="term" value="F:S-adenosylmethionine-dependent methyltransferase activity"/>
    <property type="evidence" value="ECO:0007669"/>
    <property type="project" value="TreeGrafter"/>
</dbReference>
<dbReference type="AlphaFoldDB" id="K0SSF3"/>
<name>K0SSF3_THAOC</name>
<dbReference type="Proteomes" id="UP000266841">
    <property type="component" value="Unassembled WGS sequence"/>
</dbReference>
<dbReference type="GO" id="GO:0032259">
    <property type="term" value="P:methylation"/>
    <property type="evidence" value="ECO:0007669"/>
    <property type="project" value="UniProtKB-KW"/>
</dbReference>
<dbReference type="GO" id="GO:0008276">
    <property type="term" value="F:protein methyltransferase activity"/>
    <property type="evidence" value="ECO:0007669"/>
    <property type="project" value="TreeGrafter"/>
</dbReference>
<dbReference type="PANTHER" id="PTHR45875:SF1">
    <property type="entry name" value="METHYLTRANSFERASE N6AMT1"/>
    <property type="match status" value="1"/>
</dbReference>
<dbReference type="InterPro" id="IPR007848">
    <property type="entry name" value="Small_mtfrase_dom"/>
</dbReference>
<accession>K0SSF3</accession>
<keyword evidence="6" id="KW-0539">Nucleus</keyword>
<keyword evidence="9" id="KW-1185">Reference proteome</keyword>
<dbReference type="OrthoDB" id="406152at2759"/>
<sequence length="262" mass="28780">MSSSSAEYLELKPAPTTFSVNFARLNDEAIRRAKECDSAKMPNMDHLRMRDYDHVYEPSDDTYLLIDAIGFDIDSDSSLLAARTSTTLEIGCGTGTPGVYLMMRLIGSLPSSSTVHYATDINEAAIRVAKSTALHNALPEDQFKAVKCDLASDLLQQLEGKVDVLIFNPPYVPTPNDEVGSNGIEASWAGGVNGRVVIDRALPQIAQLLSRNGIAYVVVVDDNNPEEIAHIMEDRHGIRVAPWLRRKARNEYLTILKMTTAA</sequence>
<dbReference type="CDD" id="cd02440">
    <property type="entry name" value="AdoMet_MTases"/>
    <property type="match status" value="1"/>
</dbReference>
<comment type="caution">
    <text evidence="8">The sequence shown here is derived from an EMBL/GenBank/DDBJ whole genome shotgun (WGS) entry which is preliminary data.</text>
</comment>
<evidence type="ECO:0000256" key="4">
    <source>
        <dbReference type="ARBA" id="ARBA00022679"/>
    </source>
</evidence>
<dbReference type="EMBL" id="AGNL01010334">
    <property type="protein sequence ID" value="EJK69218.1"/>
    <property type="molecule type" value="Genomic_DNA"/>
</dbReference>
<feature type="domain" description="Methyltransferase small" evidence="7">
    <location>
        <begin position="80"/>
        <end position="172"/>
    </location>
</feature>
<proteinExistence type="inferred from homology"/>
<evidence type="ECO:0000256" key="5">
    <source>
        <dbReference type="ARBA" id="ARBA00022691"/>
    </source>
</evidence>
<gene>
    <name evidence="8" type="ORF">THAOC_09541</name>
</gene>